<dbReference type="Proteomes" id="UP000807504">
    <property type="component" value="Unassembled WGS sequence"/>
</dbReference>
<feature type="region of interest" description="Disordered" evidence="1">
    <location>
        <begin position="1"/>
        <end position="20"/>
    </location>
</feature>
<evidence type="ECO:0000313" key="3">
    <source>
        <dbReference type="Proteomes" id="UP000807504"/>
    </source>
</evidence>
<dbReference type="AlphaFoldDB" id="A0A8T0E2C9"/>
<dbReference type="InterPro" id="IPR039062">
    <property type="entry name" value="SPAT1"/>
</dbReference>
<evidence type="ECO:0000256" key="1">
    <source>
        <dbReference type="SAM" id="MobiDB-lite"/>
    </source>
</evidence>
<sequence>MVDVNPVSDEIEEFQENERPPSEQLVELHLYLVPKEKWLEKRKLAKNQAVDHTISVGFVRVLPQTHLSDLRKEINRQLGIESVPQSYVFLRSVGRNFTQGGFLDPTYRSKRGRNFLLPKFLEEVIRRFRNDCKHGKSLPRFIAKDGV</sequence>
<accession>A0A8T0E2C9</accession>
<proteinExistence type="predicted"/>
<reference evidence="2" key="2">
    <citation type="submission" date="2020-06" db="EMBL/GenBank/DDBJ databases">
        <authorList>
            <person name="Sheffer M."/>
        </authorList>
    </citation>
    <scope>NUCLEOTIDE SEQUENCE</scope>
</reference>
<organism evidence="2 3">
    <name type="scientific">Argiope bruennichi</name>
    <name type="common">Wasp spider</name>
    <name type="synonym">Aranea bruennichi</name>
    <dbReference type="NCBI Taxonomy" id="94029"/>
    <lineage>
        <taxon>Eukaryota</taxon>
        <taxon>Metazoa</taxon>
        <taxon>Ecdysozoa</taxon>
        <taxon>Arthropoda</taxon>
        <taxon>Chelicerata</taxon>
        <taxon>Arachnida</taxon>
        <taxon>Araneae</taxon>
        <taxon>Araneomorphae</taxon>
        <taxon>Entelegynae</taxon>
        <taxon>Araneoidea</taxon>
        <taxon>Araneidae</taxon>
        <taxon>Argiope</taxon>
    </lineage>
</organism>
<protein>
    <submittedName>
        <fullName evidence="2">Spermatogenesis-associated protein 1 like protein</fullName>
    </submittedName>
</protein>
<dbReference type="PANTHER" id="PTHR14421">
    <property type="entry name" value="SPERMATOGENESIS-ASSOCIATED PROTEIN 1"/>
    <property type="match status" value="1"/>
</dbReference>
<comment type="caution">
    <text evidence="2">The sequence shown here is derived from an EMBL/GenBank/DDBJ whole genome shotgun (WGS) entry which is preliminary data.</text>
</comment>
<name>A0A8T0E2C9_ARGBR</name>
<reference evidence="2" key="1">
    <citation type="journal article" date="2020" name="bioRxiv">
        <title>Chromosome-level reference genome of the European wasp spider Argiope bruennichi: a resource for studies on range expansion and evolutionary adaptation.</title>
        <authorList>
            <person name="Sheffer M.M."/>
            <person name="Hoppe A."/>
            <person name="Krehenwinkel H."/>
            <person name="Uhl G."/>
            <person name="Kuss A.W."/>
            <person name="Jensen L."/>
            <person name="Jensen C."/>
            <person name="Gillespie R.G."/>
            <person name="Hoff K.J."/>
            <person name="Prost S."/>
        </authorList>
    </citation>
    <scope>NUCLEOTIDE SEQUENCE</scope>
</reference>
<gene>
    <name evidence="2" type="ORF">HNY73_021630</name>
</gene>
<dbReference type="PANTHER" id="PTHR14421:SF3">
    <property type="entry name" value="SPERMATOGENESIS-ASSOCIATED PROTEIN 1"/>
    <property type="match status" value="1"/>
</dbReference>
<keyword evidence="3" id="KW-1185">Reference proteome</keyword>
<dbReference type="EMBL" id="JABXBU010002231">
    <property type="protein sequence ID" value="KAF8763444.1"/>
    <property type="molecule type" value="Genomic_DNA"/>
</dbReference>
<evidence type="ECO:0000313" key="2">
    <source>
        <dbReference type="EMBL" id="KAF8763444.1"/>
    </source>
</evidence>